<dbReference type="RefSeq" id="WP_089277222.1">
    <property type="nucleotide sequence ID" value="NZ_FZON01000010.1"/>
</dbReference>
<name>A0A239DDT3_9RHOB</name>
<proteinExistence type="predicted"/>
<accession>A0A239DDT3</accession>
<gene>
    <name evidence="1" type="ORF">SAMN04488078_101058</name>
</gene>
<dbReference type="AlphaFoldDB" id="A0A239DDT3"/>
<dbReference type="OrthoDB" id="7858916at2"/>
<reference evidence="1 2" key="1">
    <citation type="submission" date="2017-06" db="EMBL/GenBank/DDBJ databases">
        <authorList>
            <person name="Kim H.J."/>
            <person name="Triplett B.A."/>
        </authorList>
    </citation>
    <scope>NUCLEOTIDE SEQUENCE [LARGE SCALE GENOMIC DNA]</scope>
    <source>
        <strain evidence="1 2">DSM 11445</strain>
    </source>
</reference>
<protein>
    <recommendedName>
        <fullName evidence="3">MerR HTH family regulatory protein</fullName>
    </recommendedName>
</protein>
<evidence type="ECO:0000313" key="2">
    <source>
        <dbReference type="Proteomes" id="UP000198440"/>
    </source>
</evidence>
<organism evidence="1 2">
    <name type="scientific">Antarctobacter heliothermus</name>
    <dbReference type="NCBI Taxonomy" id="74033"/>
    <lineage>
        <taxon>Bacteria</taxon>
        <taxon>Pseudomonadati</taxon>
        <taxon>Pseudomonadota</taxon>
        <taxon>Alphaproteobacteria</taxon>
        <taxon>Rhodobacterales</taxon>
        <taxon>Roseobacteraceae</taxon>
        <taxon>Antarctobacter</taxon>
    </lineage>
</organism>
<dbReference type="Proteomes" id="UP000198440">
    <property type="component" value="Unassembled WGS sequence"/>
</dbReference>
<evidence type="ECO:0008006" key="3">
    <source>
        <dbReference type="Google" id="ProtNLM"/>
    </source>
</evidence>
<sequence length="169" mass="19070">MIIDVPIWRNADLIRTIPITRADLNQAISRNDFRPEDTPKPGKPRWYSWRDVVAVAAAQDLRKLGFGPSVAFGLVQEHLSPFLQGRIDAPDDCAGVLWLIRPSDDHLTFEAPCEFLRHTEYEELLIAPNENACIIVNVGRIAARVFNELQATETAKVIRDEFQILGPVI</sequence>
<evidence type="ECO:0000313" key="1">
    <source>
        <dbReference type="EMBL" id="SNS30081.1"/>
    </source>
</evidence>
<dbReference type="EMBL" id="FZON01000010">
    <property type="protein sequence ID" value="SNS30081.1"/>
    <property type="molecule type" value="Genomic_DNA"/>
</dbReference>